<gene>
    <name evidence="3" type="ORF">E3O11_10265</name>
</gene>
<dbReference type="Pfam" id="PF12671">
    <property type="entry name" value="Amidase_6"/>
    <property type="match status" value="1"/>
</dbReference>
<accession>A0A4R8VKT0</accession>
<feature type="region of interest" description="Disordered" evidence="1">
    <location>
        <begin position="41"/>
        <end position="64"/>
    </location>
</feature>
<protein>
    <submittedName>
        <fullName evidence="3">CHAP domain-containing protein</fullName>
    </submittedName>
</protein>
<dbReference type="PANTHER" id="PTHR40032">
    <property type="entry name" value="EXPORTED PROTEIN-RELATED"/>
    <property type="match status" value="1"/>
</dbReference>
<sequence>MRSEYNVQLTRWQRLGLTTAVGAVLAVGATALVVQALEGPADPTKTAQTPDAATPATTQEPVRATPADTAAAATVEAEPGLSAPVAAQIDYLLAHWSLENYNTAEWGVLGENDCVNFASQAMIARGWTMDSVWSSPKNGNAYDASAAWRSSTAFMNYIAHTGKAAALTDQQRDQVKVGDIVQFDWDNSGDRDHTAIVTRVEKVGDTIEISFAGHTLDSDFRSVDTAITVDHPGGTAYYWSVP</sequence>
<dbReference type="AlphaFoldDB" id="A0A4R8VKT0"/>
<comment type="caution">
    <text evidence="3">The sequence shown here is derived from an EMBL/GenBank/DDBJ whole genome shotgun (WGS) entry which is preliminary data.</text>
</comment>
<evidence type="ECO:0000313" key="4">
    <source>
        <dbReference type="Proteomes" id="UP000297963"/>
    </source>
</evidence>
<dbReference type="PANTHER" id="PTHR40032:SF1">
    <property type="entry name" value="EXPORTED PROTEIN"/>
    <property type="match status" value="1"/>
</dbReference>
<dbReference type="Proteomes" id="UP000297963">
    <property type="component" value="Unassembled WGS sequence"/>
</dbReference>
<proteinExistence type="predicted"/>
<feature type="domain" description="Putative amidase" evidence="2">
    <location>
        <begin position="88"/>
        <end position="226"/>
    </location>
</feature>
<evidence type="ECO:0000313" key="3">
    <source>
        <dbReference type="EMBL" id="TFB83973.1"/>
    </source>
</evidence>
<dbReference type="EMBL" id="SOFE01000021">
    <property type="protein sequence ID" value="TFB83973.1"/>
    <property type="molecule type" value="Genomic_DNA"/>
</dbReference>
<dbReference type="SUPFAM" id="SSF54001">
    <property type="entry name" value="Cysteine proteinases"/>
    <property type="match status" value="1"/>
</dbReference>
<evidence type="ECO:0000256" key="1">
    <source>
        <dbReference type="SAM" id="MobiDB-lite"/>
    </source>
</evidence>
<evidence type="ECO:0000259" key="2">
    <source>
        <dbReference type="Pfam" id="PF12671"/>
    </source>
</evidence>
<dbReference type="InterPro" id="IPR038765">
    <property type="entry name" value="Papain-like_cys_pep_sf"/>
</dbReference>
<dbReference type="InterPro" id="IPR024301">
    <property type="entry name" value="Amidase_6"/>
</dbReference>
<name>A0A4R8VKT0_9MICO</name>
<reference evidence="3 4" key="1">
    <citation type="submission" date="2019-03" db="EMBL/GenBank/DDBJ databases">
        <title>Genomics of glacier-inhabiting Cryobacterium strains.</title>
        <authorList>
            <person name="Liu Q."/>
            <person name="Xin Y.-H."/>
        </authorList>
    </citation>
    <scope>NUCLEOTIDE SEQUENCE [LARGE SCALE GENOMIC DNA]</scope>
    <source>
        <strain evidence="3 4">Hh34</strain>
    </source>
</reference>
<organism evidence="3 4">
    <name type="scientific">Cryobacterium levicorallinum</name>
    <dbReference type="NCBI Taxonomy" id="995038"/>
    <lineage>
        <taxon>Bacteria</taxon>
        <taxon>Bacillati</taxon>
        <taxon>Actinomycetota</taxon>
        <taxon>Actinomycetes</taxon>
        <taxon>Micrococcales</taxon>
        <taxon>Microbacteriaceae</taxon>
        <taxon>Cryobacterium</taxon>
    </lineage>
</organism>